<keyword evidence="4 6" id="KW-0963">Cytoplasm</keyword>
<dbReference type="AlphaFoldDB" id="G3IRC0"/>
<dbReference type="PANTHER" id="PTHR38103">
    <property type="entry name" value="RECOMBINATION-ASSOCIATED PROTEIN RDGC"/>
    <property type="match status" value="1"/>
</dbReference>
<dbReference type="OrthoDB" id="5290530at2"/>
<dbReference type="InterPro" id="IPR007476">
    <property type="entry name" value="RdgC"/>
</dbReference>
<keyword evidence="8" id="KW-1185">Reference proteome</keyword>
<dbReference type="Proteomes" id="UP000004664">
    <property type="component" value="Unassembled WGS sequence"/>
</dbReference>
<evidence type="ECO:0000256" key="5">
    <source>
        <dbReference type="ARBA" id="ARBA00023172"/>
    </source>
</evidence>
<dbReference type="GO" id="GO:0003690">
    <property type="term" value="F:double-stranded DNA binding"/>
    <property type="evidence" value="ECO:0007669"/>
    <property type="project" value="TreeGrafter"/>
</dbReference>
<organism evidence="7 8">
    <name type="scientific">Methylobacter tundripaludum (strain ATCC BAA-1195 / DSM 17260 / SV96)</name>
    <dbReference type="NCBI Taxonomy" id="697282"/>
    <lineage>
        <taxon>Bacteria</taxon>
        <taxon>Pseudomonadati</taxon>
        <taxon>Pseudomonadota</taxon>
        <taxon>Gammaproteobacteria</taxon>
        <taxon>Methylococcales</taxon>
        <taxon>Methylococcaceae</taxon>
        <taxon>Methylobacter</taxon>
    </lineage>
</organism>
<dbReference type="PANTHER" id="PTHR38103:SF1">
    <property type="entry name" value="RECOMBINATION-ASSOCIATED PROTEIN RDGC"/>
    <property type="match status" value="1"/>
</dbReference>
<dbReference type="GO" id="GO:0043590">
    <property type="term" value="C:bacterial nucleoid"/>
    <property type="evidence" value="ECO:0007669"/>
    <property type="project" value="TreeGrafter"/>
</dbReference>
<dbReference type="GO" id="GO:0005737">
    <property type="term" value="C:cytoplasm"/>
    <property type="evidence" value="ECO:0007669"/>
    <property type="project" value="UniProtKB-UniRule"/>
</dbReference>
<evidence type="ECO:0000256" key="3">
    <source>
        <dbReference type="ARBA" id="ARBA00022296"/>
    </source>
</evidence>
<dbReference type="HOGENOM" id="CLU_052038_1_1_6"/>
<reference evidence="7 8" key="1">
    <citation type="submission" date="2011-06" db="EMBL/GenBank/DDBJ databases">
        <title>Genomic sequence of Methylobacter tundripaludum SV96.</title>
        <authorList>
            <consortium name="US DOE Joint Genome Institute"/>
            <person name="Lucas S."/>
            <person name="Han J."/>
            <person name="Lapidus A."/>
            <person name="Cheng J.-F."/>
            <person name="Goodwin L."/>
            <person name="Pitluck S."/>
            <person name="Held B."/>
            <person name="Detter J.C."/>
            <person name="Han C."/>
            <person name="Tapia R."/>
            <person name="Land M."/>
            <person name="Hauser L."/>
            <person name="Kyrpides N."/>
            <person name="Ivanova N."/>
            <person name="Ovchinnikova G."/>
            <person name="Pagani I."/>
            <person name="Klotz M.G."/>
            <person name="Dispirito A.A."/>
            <person name="Murrell J.C."/>
            <person name="Dunfield P."/>
            <person name="Kalyuzhnaya M.G."/>
            <person name="Svenning M."/>
            <person name="Trotsenko Y.A."/>
            <person name="Stein L.Y."/>
            <person name="Woyke T."/>
        </authorList>
    </citation>
    <scope>NUCLEOTIDE SEQUENCE [LARGE SCALE GENOMIC DNA]</scope>
    <source>
        <strain evidence="8">ATCC BAA-1195 / DSM 17260 / SV96</strain>
    </source>
</reference>
<comment type="subcellular location">
    <subcellularLocation>
        <location evidence="1 6">Cytoplasm</location>
        <location evidence="1 6">Nucleoid</location>
    </subcellularLocation>
</comment>
<keyword evidence="5 6" id="KW-0233">DNA recombination</keyword>
<dbReference type="GO" id="GO:0000018">
    <property type="term" value="P:regulation of DNA recombination"/>
    <property type="evidence" value="ECO:0007669"/>
    <property type="project" value="TreeGrafter"/>
</dbReference>
<dbReference type="RefSeq" id="WP_006890106.1">
    <property type="nucleotide sequence ID" value="NZ_JH109152.1"/>
</dbReference>
<dbReference type="HAMAP" id="MF_00194">
    <property type="entry name" value="RdgC"/>
    <property type="match status" value="1"/>
</dbReference>
<evidence type="ECO:0000313" key="7">
    <source>
        <dbReference type="EMBL" id="EGW22131.1"/>
    </source>
</evidence>
<evidence type="ECO:0000313" key="8">
    <source>
        <dbReference type="Proteomes" id="UP000004664"/>
    </source>
</evidence>
<sequence length="312" mass="35305">MWFKNLIIFRLDERFMLTPEDLQEKLIPMAFRPCGNQEASTFGWTPPLGKSSEQLVHSSNGFMMLCGKNEERVLPTAVVNDMTNEKILETEEQQGRKLSKKERNAIKDELIFELLPRAFTFQTKTFAYIDPQNGWLIVDSASTSKAEGLLSSLRKCLGSLPATPINRITVDSPVSVMTGWLANDQGPHEDAEITIDDECELRAPEEEGGIIRCKRHDLSLPEIKNHLDTGKQVFKVALTWSDRLSFIIDDNLAIKRLKFLDLIQSQAADTETESEADRFDVDFSIMSLELANFLPRLVELFGGEVKTHTPDN</sequence>
<evidence type="ECO:0000256" key="1">
    <source>
        <dbReference type="ARBA" id="ARBA00004453"/>
    </source>
</evidence>
<dbReference type="NCBIfam" id="NF001462">
    <property type="entry name" value="PRK00321.1-3"/>
    <property type="match status" value="1"/>
</dbReference>
<gene>
    <name evidence="6" type="primary">rdgC</name>
    <name evidence="7" type="ORF">Mettu_0932</name>
</gene>
<accession>G3IRC0</accession>
<dbReference type="eggNOG" id="COG2974">
    <property type="taxonomic scope" value="Bacteria"/>
</dbReference>
<protein>
    <recommendedName>
        <fullName evidence="3 6">Recombination-associated protein RdgC</fullName>
    </recommendedName>
</protein>
<evidence type="ECO:0000256" key="4">
    <source>
        <dbReference type="ARBA" id="ARBA00022490"/>
    </source>
</evidence>
<name>G3IRC0_METTV</name>
<dbReference type="STRING" id="697282.Mettu_0932"/>
<comment type="function">
    <text evidence="6">May be involved in recombination.</text>
</comment>
<dbReference type="Pfam" id="PF04381">
    <property type="entry name" value="RdgC"/>
    <property type="match status" value="1"/>
</dbReference>
<evidence type="ECO:0000256" key="2">
    <source>
        <dbReference type="ARBA" id="ARBA00008657"/>
    </source>
</evidence>
<proteinExistence type="inferred from homology"/>
<dbReference type="NCBIfam" id="NF001464">
    <property type="entry name" value="PRK00321.1-5"/>
    <property type="match status" value="1"/>
</dbReference>
<dbReference type="GO" id="GO:0006310">
    <property type="term" value="P:DNA recombination"/>
    <property type="evidence" value="ECO:0007669"/>
    <property type="project" value="UniProtKB-UniRule"/>
</dbReference>
<dbReference type="EMBL" id="JH109152">
    <property type="protein sequence ID" value="EGW22131.1"/>
    <property type="molecule type" value="Genomic_DNA"/>
</dbReference>
<evidence type="ECO:0000256" key="6">
    <source>
        <dbReference type="HAMAP-Rule" id="MF_00194"/>
    </source>
</evidence>
<comment type="similarity">
    <text evidence="2 6">Belongs to the RdgC family.</text>
</comment>